<dbReference type="EMBL" id="LIAE01008401">
    <property type="protein sequence ID" value="PAV74154.1"/>
    <property type="molecule type" value="Genomic_DNA"/>
</dbReference>
<feature type="compositionally biased region" description="Basic residues" evidence="1">
    <location>
        <begin position="1"/>
        <end position="19"/>
    </location>
</feature>
<dbReference type="AlphaFoldDB" id="A0A2A2KJI3"/>
<protein>
    <submittedName>
        <fullName evidence="2">Uncharacterized protein</fullName>
    </submittedName>
</protein>
<accession>A0A2A2KJI3</accession>
<sequence>MPPKFKHERSKKKSMKSGKKAIENAAGDSPVGRNKKRGRPKKALNGAIEGPTAATTPVAEVKREAEQVEQEEMQKETEVKTPEKKPREHAEEEEEDEVVQESPQSSQHTPEPEQKKLAPADIDIANFVVDTKVGPMTVSKFRHLVEQMLRRRLTMYAHSDNKVRDEYRVLTSVVNDATSIANMLVTDDAIVNACQLVTVRSEDLELCAGINDMGISFYQNYKNNSRLAEVAFDLTKEVFDETQRIKRENQHIKSNVDRHSIYSFNSLLLSSNAPPFLTKVESFLFQLPEKDLNELLEMVLFEDDDCDFE</sequence>
<evidence type="ECO:0000256" key="1">
    <source>
        <dbReference type="SAM" id="MobiDB-lite"/>
    </source>
</evidence>
<organism evidence="2 3">
    <name type="scientific">Diploscapter pachys</name>
    <dbReference type="NCBI Taxonomy" id="2018661"/>
    <lineage>
        <taxon>Eukaryota</taxon>
        <taxon>Metazoa</taxon>
        <taxon>Ecdysozoa</taxon>
        <taxon>Nematoda</taxon>
        <taxon>Chromadorea</taxon>
        <taxon>Rhabditida</taxon>
        <taxon>Rhabditina</taxon>
        <taxon>Rhabditomorpha</taxon>
        <taxon>Rhabditoidea</taxon>
        <taxon>Rhabditidae</taxon>
        <taxon>Diploscapter</taxon>
    </lineage>
</organism>
<feature type="compositionally biased region" description="Basic residues" evidence="1">
    <location>
        <begin position="33"/>
        <end position="42"/>
    </location>
</feature>
<proteinExistence type="predicted"/>
<gene>
    <name evidence="2" type="ORF">WR25_16494</name>
</gene>
<evidence type="ECO:0000313" key="3">
    <source>
        <dbReference type="Proteomes" id="UP000218231"/>
    </source>
</evidence>
<dbReference type="Proteomes" id="UP000218231">
    <property type="component" value="Unassembled WGS sequence"/>
</dbReference>
<feature type="region of interest" description="Disordered" evidence="1">
    <location>
        <begin position="1"/>
        <end position="119"/>
    </location>
</feature>
<name>A0A2A2KJI3_9BILA</name>
<comment type="caution">
    <text evidence="2">The sequence shown here is derived from an EMBL/GenBank/DDBJ whole genome shotgun (WGS) entry which is preliminary data.</text>
</comment>
<reference evidence="2 3" key="1">
    <citation type="journal article" date="2017" name="Curr. Biol.">
        <title>Genome architecture and evolution of a unichromosomal asexual nematode.</title>
        <authorList>
            <person name="Fradin H."/>
            <person name="Zegar C."/>
            <person name="Gutwein M."/>
            <person name="Lucas J."/>
            <person name="Kovtun M."/>
            <person name="Corcoran D."/>
            <person name="Baugh L.R."/>
            <person name="Kiontke K."/>
            <person name="Gunsalus K."/>
            <person name="Fitch D.H."/>
            <person name="Piano F."/>
        </authorList>
    </citation>
    <scope>NUCLEOTIDE SEQUENCE [LARGE SCALE GENOMIC DNA]</scope>
    <source>
        <strain evidence="2">PF1309</strain>
    </source>
</reference>
<keyword evidence="3" id="KW-1185">Reference proteome</keyword>
<feature type="compositionally biased region" description="Basic and acidic residues" evidence="1">
    <location>
        <begin position="60"/>
        <end position="90"/>
    </location>
</feature>
<evidence type="ECO:0000313" key="2">
    <source>
        <dbReference type="EMBL" id="PAV74154.1"/>
    </source>
</evidence>